<sequence>MRKRGRPDYRGPMTAESVPAWQRRTEGESRWQAMAVVTGTLASQLALPGALVLSPRWLLPALSTLLIVALLLVNPGKVDRRSRRERLISLVLVALVSAANALSAIELVIGIVDGSITGSAGRVLLSGVIVYWTNIVVFSLWYWEFDRGGPAARALGEADYPDFMFPQMSDPKLAPPDWEPGYLDYLYVSFTNAAAFSPTDVMPLRRWAKLTMLAQAGLSLILALMVVAWAVGGLRG</sequence>
<feature type="transmembrane region" description="Helical" evidence="1">
    <location>
        <begin position="123"/>
        <end position="143"/>
    </location>
</feature>
<feature type="transmembrane region" description="Helical" evidence="1">
    <location>
        <begin position="57"/>
        <end position="75"/>
    </location>
</feature>
<evidence type="ECO:0000313" key="2">
    <source>
        <dbReference type="EMBL" id="GAA1952652.1"/>
    </source>
</evidence>
<organism evidence="2 3">
    <name type="scientific">Amycolatopsis minnesotensis</name>
    <dbReference type="NCBI Taxonomy" id="337894"/>
    <lineage>
        <taxon>Bacteria</taxon>
        <taxon>Bacillati</taxon>
        <taxon>Actinomycetota</taxon>
        <taxon>Actinomycetes</taxon>
        <taxon>Pseudonocardiales</taxon>
        <taxon>Pseudonocardiaceae</taxon>
        <taxon>Amycolatopsis</taxon>
    </lineage>
</organism>
<gene>
    <name evidence="2" type="ORF">GCM10009754_22170</name>
</gene>
<proteinExistence type="predicted"/>
<keyword evidence="1" id="KW-0812">Transmembrane</keyword>
<comment type="caution">
    <text evidence="2">The sequence shown here is derived from an EMBL/GenBank/DDBJ whole genome shotgun (WGS) entry which is preliminary data.</text>
</comment>
<keyword evidence="1" id="KW-1133">Transmembrane helix</keyword>
<keyword evidence="1" id="KW-0472">Membrane</keyword>
<keyword evidence="3" id="KW-1185">Reference proteome</keyword>
<name>A0ABN2QIC6_9PSEU</name>
<feature type="transmembrane region" description="Helical" evidence="1">
    <location>
        <begin position="87"/>
        <end position="111"/>
    </location>
</feature>
<evidence type="ECO:0000256" key="1">
    <source>
        <dbReference type="SAM" id="Phobius"/>
    </source>
</evidence>
<protein>
    <submittedName>
        <fullName evidence="2">DUF1345 domain-containing protein</fullName>
    </submittedName>
</protein>
<reference evidence="2 3" key="1">
    <citation type="journal article" date="2019" name="Int. J. Syst. Evol. Microbiol.">
        <title>The Global Catalogue of Microorganisms (GCM) 10K type strain sequencing project: providing services to taxonomists for standard genome sequencing and annotation.</title>
        <authorList>
            <consortium name="The Broad Institute Genomics Platform"/>
            <consortium name="The Broad Institute Genome Sequencing Center for Infectious Disease"/>
            <person name="Wu L."/>
            <person name="Ma J."/>
        </authorList>
    </citation>
    <scope>NUCLEOTIDE SEQUENCE [LARGE SCALE GENOMIC DNA]</scope>
    <source>
        <strain evidence="2 3">JCM 14545</strain>
    </source>
</reference>
<feature type="transmembrane region" description="Helical" evidence="1">
    <location>
        <begin position="212"/>
        <end position="231"/>
    </location>
</feature>
<dbReference type="EMBL" id="BAAANN010000007">
    <property type="protein sequence ID" value="GAA1952652.1"/>
    <property type="molecule type" value="Genomic_DNA"/>
</dbReference>
<accession>A0ABN2QIC6</accession>
<feature type="transmembrane region" description="Helical" evidence="1">
    <location>
        <begin position="31"/>
        <end position="51"/>
    </location>
</feature>
<dbReference type="Proteomes" id="UP001501116">
    <property type="component" value="Unassembled WGS sequence"/>
</dbReference>
<evidence type="ECO:0000313" key="3">
    <source>
        <dbReference type="Proteomes" id="UP001501116"/>
    </source>
</evidence>